<gene>
    <name evidence="1" type="ORF">RZN69_07090</name>
</gene>
<organism evidence="1 2">
    <name type="scientific">Rubellicoccus peritrichatus</name>
    <dbReference type="NCBI Taxonomy" id="3080537"/>
    <lineage>
        <taxon>Bacteria</taxon>
        <taxon>Pseudomonadati</taxon>
        <taxon>Verrucomicrobiota</taxon>
        <taxon>Opitutia</taxon>
        <taxon>Puniceicoccales</taxon>
        <taxon>Cerasicoccaceae</taxon>
        <taxon>Rubellicoccus</taxon>
    </lineage>
</organism>
<name>A0AAQ3LFK4_9BACT</name>
<evidence type="ECO:0000313" key="2">
    <source>
        <dbReference type="Proteomes" id="UP001304300"/>
    </source>
</evidence>
<dbReference type="AlphaFoldDB" id="A0AAQ3LFK4"/>
<accession>A0AAQ3LFK4</accession>
<protein>
    <submittedName>
        <fullName evidence="1">Uncharacterized protein</fullName>
    </submittedName>
</protein>
<proteinExistence type="predicted"/>
<reference evidence="1 2" key="1">
    <citation type="submission" date="2023-10" db="EMBL/GenBank/DDBJ databases">
        <title>Rubellicoccus peritrichatus gen. nov., sp. nov., isolated from an algae of coral reef tank.</title>
        <authorList>
            <person name="Luo J."/>
        </authorList>
    </citation>
    <scope>NUCLEOTIDE SEQUENCE [LARGE SCALE GENOMIC DNA]</scope>
    <source>
        <strain evidence="1 2">CR14</strain>
    </source>
</reference>
<keyword evidence="2" id="KW-1185">Reference proteome</keyword>
<dbReference type="RefSeq" id="WP_317835384.1">
    <property type="nucleotide sequence ID" value="NZ_CP136920.1"/>
</dbReference>
<dbReference type="EMBL" id="CP136920">
    <property type="protein sequence ID" value="WOO42853.1"/>
    <property type="molecule type" value="Genomic_DNA"/>
</dbReference>
<sequence length="64" mass="7462">MSEENPDPDETPKTSSDVIEVRYSLREMMREVEEEQMESSMGREIIDQSTIETILKKKSKKGVR</sequence>
<dbReference type="Proteomes" id="UP001304300">
    <property type="component" value="Chromosome"/>
</dbReference>
<evidence type="ECO:0000313" key="1">
    <source>
        <dbReference type="EMBL" id="WOO42853.1"/>
    </source>
</evidence>
<dbReference type="KEGG" id="puo:RZN69_07090"/>